<dbReference type="GO" id="GO:0042729">
    <property type="term" value="C:DASH complex"/>
    <property type="evidence" value="ECO:0007669"/>
    <property type="project" value="InterPro"/>
</dbReference>
<keyword evidence="13" id="KW-0539">Nucleus</keyword>
<dbReference type="PANTHER" id="PTHR28222">
    <property type="entry name" value="DASH COMPLEX SUBUNIT DAD4"/>
    <property type="match status" value="1"/>
</dbReference>
<keyword evidence="8" id="KW-0132">Cell division</keyword>
<evidence type="ECO:0000256" key="11">
    <source>
        <dbReference type="ARBA" id="ARBA00022838"/>
    </source>
</evidence>
<evidence type="ECO:0000313" key="17">
    <source>
        <dbReference type="EMBL" id="SCV71985.1"/>
    </source>
</evidence>
<dbReference type="AlphaFoldDB" id="A0A238FFL0"/>
<dbReference type="Proteomes" id="UP000198372">
    <property type="component" value="Unassembled WGS sequence"/>
</dbReference>
<accession>A0A238FFL0</accession>
<dbReference type="InterPro" id="IPR013959">
    <property type="entry name" value="DASH_Dad4"/>
</dbReference>
<evidence type="ECO:0000313" key="18">
    <source>
        <dbReference type="Proteomes" id="UP000198372"/>
    </source>
</evidence>
<dbReference type="PANTHER" id="PTHR28222:SF1">
    <property type="entry name" value="DASH COMPLEX SUBUNIT DAD4"/>
    <property type="match status" value="1"/>
</dbReference>
<evidence type="ECO:0000256" key="13">
    <source>
        <dbReference type="ARBA" id="ARBA00023242"/>
    </source>
</evidence>
<evidence type="ECO:0000256" key="3">
    <source>
        <dbReference type="ARBA" id="ARBA00004629"/>
    </source>
</evidence>
<evidence type="ECO:0000256" key="2">
    <source>
        <dbReference type="ARBA" id="ARBA00004186"/>
    </source>
</evidence>
<dbReference type="EMBL" id="FMSP01000008">
    <property type="protein sequence ID" value="SCV71985.1"/>
    <property type="molecule type" value="Genomic_DNA"/>
</dbReference>
<comment type="similarity">
    <text evidence="4">Belongs to the DASH complex DAD4 family.</text>
</comment>
<dbReference type="OrthoDB" id="5516652at2759"/>
<evidence type="ECO:0000256" key="4">
    <source>
        <dbReference type="ARBA" id="ARBA00009754"/>
    </source>
</evidence>
<keyword evidence="14" id="KW-0131">Cell cycle</keyword>
<name>A0A238FFL0_9BASI</name>
<keyword evidence="12" id="KW-0206">Cytoskeleton</keyword>
<evidence type="ECO:0000256" key="5">
    <source>
        <dbReference type="ARBA" id="ARBA00020259"/>
    </source>
</evidence>
<gene>
    <name evidence="17" type="ORF">BQ2448_4679</name>
</gene>
<keyword evidence="6" id="KW-0158">Chromosome</keyword>
<evidence type="ECO:0000256" key="1">
    <source>
        <dbReference type="ARBA" id="ARBA00004123"/>
    </source>
</evidence>
<evidence type="ECO:0000256" key="7">
    <source>
        <dbReference type="ARBA" id="ARBA00022490"/>
    </source>
</evidence>
<evidence type="ECO:0000256" key="16">
    <source>
        <dbReference type="ARBA" id="ARBA00030569"/>
    </source>
</evidence>
<reference evidence="18" key="1">
    <citation type="submission" date="2016-09" db="EMBL/GenBank/DDBJ databases">
        <authorList>
            <person name="Jeantristanb JTB J.-T."/>
            <person name="Ricardo R."/>
        </authorList>
    </citation>
    <scope>NUCLEOTIDE SEQUENCE [LARGE SCALE GENOMIC DNA]</scope>
</reference>
<evidence type="ECO:0000256" key="12">
    <source>
        <dbReference type="ARBA" id="ARBA00023212"/>
    </source>
</evidence>
<dbReference type="STRING" id="269621.A0A238FFL0"/>
<protein>
    <recommendedName>
        <fullName evidence="5">DASH complex subunit DAD4</fullName>
    </recommendedName>
    <alternativeName>
        <fullName evidence="16">Outer kinetochore protein DAD4</fullName>
    </alternativeName>
</protein>
<dbReference type="GO" id="GO:0005874">
    <property type="term" value="C:microtubule"/>
    <property type="evidence" value="ECO:0007669"/>
    <property type="project" value="UniProtKB-KW"/>
</dbReference>
<proteinExistence type="inferred from homology"/>
<dbReference type="Pfam" id="PF08650">
    <property type="entry name" value="DASH_Dad4"/>
    <property type="match status" value="1"/>
</dbReference>
<evidence type="ECO:0000256" key="15">
    <source>
        <dbReference type="ARBA" id="ARBA00023328"/>
    </source>
</evidence>
<dbReference type="GO" id="GO:0072686">
    <property type="term" value="C:mitotic spindle"/>
    <property type="evidence" value="ECO:0007669"/>
    <property type="project" value="InterPro"/>
</dbReference>
<comment type="subcellular location">
    <subcellularLocation>
        <location evidence="3">Chromosome</location>
        <location evidence="3">Centromere</location>
        <location evidence="3">Kinetochore</location>
    </subcellularLocation>
    <subcellularLocation>
        <location evidence="2">Cytoplasm</location>
        <location evidence="2">Cytoskeleton</location>
        <location evidence="2">Spindle</location>
    </subcellularLocation>
    <subcellularLocation>
        <location evidence="1">Nucleus</location>
    </subcellularLocation>
</comment>
<evidence type="ECO:0000256" key="9">
    <source>
        <dbReference type="ARBA" id="ARBA00022701"/>
    </source>
</evidence>
<keyword evidence="9" id="KW-0493">Microtubule</keyword>
<keyword evidence="18" id="KW-1185">Reference proteome</keyword>
<keyword evidence="10" id="KW-0498">Mitosis</keyword>
<evidence type="ECO:0000256" key="10">
    <source>
        <dbReference type="ARBA" id="ARBA00022776"/>
    </source>
</evidence>
<evidence type="ECO:0000256" key="14">
    <source>
        <dbReference type="ARBA" id="ARBA00023306"/>
    </source>
</evidence>
<sequence length="83" mass="9336">MENPYEEQQQATIARILSTVAKLNESMLHLNRSISANNPDLALPKQETNTYNVKVSETVELWTSLQRGTRHNLESTGGMHEAV</sequence>
<evidence type="ECO:0000256" key="6">
    <source>
        <dbReference type="ARBA" id="ARBA00022454"/>
    </source>
</evidence>
<dbReference type="GO" id="GO:0008608">
    <property type="term" value="P:attachment of spindle microtubules to kinetochore"/>
    <property type="evidence" value="ECO:0007669"/>
    <property type="project" value="InterPro"/>
</dbReference>
<keyword evidence="15" id="KW-0137">Centromere</keyword>
<dbReference type="GO" id="GO:0051301">
    <property type="term" value="P:cell division"/>
    <property type="evidence" value="ECO:0007669"/>
    <property type="project" value="UniProtKB-KW"/>
</dbReference>
<evidence type="ECO:0000256" key="8">
    <source>
        <dbReference type="ARBA" id="ARBA00022618"/>
    </source>
</evidence>
<organism evidence="17 18">
    <name type="scientific">Microbotryum intermedium</name>
    <dbReference type="NCBI Taxonomy" id="269621"/>
    <lineage>
        <taxon>Eukaryota</taxon>
        <taxon>Fungi</taxon>
        <taxon>Dikarya</taxon>
        <taxon>Basidiomycota</taxon>
        <taxon>Pucciniomycotina</taxon>
        <taxon>Microbotryomycetes</taxon>
        <taxon>Microbotryales</taxon>
        <taxon>Microbotryaceae</taxon>
        <taxon>Microbotryum</taxon>
    </lineage>
</organism>
<keyword evidence="11" id="KW-0995">Kinetochore</keyword>
<keyword evidence="7" id="KW-0963">Cytoplasm</keyword>